<reference evidence="2" key="2">
    <citation type="submission" date="2023-05" db="EMBL/GenBank/DDBJ databases">
        <authorList>
            <consortium name="Lawrence Berkeley National Laboratory"/>
            <person name="Steindorff A."/>
            <person name="Hensen N."/>
            <person name="Bonometti L."/>
            <person name="Westerberg I."/>
            <person name="Brannstrom I.O."/>
            <person name="Guillou S."/>
            <person name="Cros-Aarteil S."/>
            <person name="Calhoun S."/>
            <person name="Haridas S."/>
            <person name="Kuo A."/>
            <person name="Mondo S."/>
            <person name="Pangilinan J."/>
            <person name="Riley R."/>
            <person name="Labutti K."/>
            <person name="Andreopoulos B."/>
            <person name="Lipzen A."/>
            <person name="Chen C."/>
            <person name="Yanf M."/>
            <person name="Daum C."/>
            <person name="Ng V."/>
            <person name="Clum A."/>
            <person name="Ohm R."/>
            <person name="Martin F."/>
            <person name="Silar P."/>
            <person name="Natvig D."/>
            <person name="Lalanne C."/>
            <person name="Gautier V."/>
            <person name="Ament-Velasquez S.L."/>
            <person name="Kruys A."/>
            <person name="Hutchinson M.I."/>
            <person name="Powell A.J."/>
            <person name="Barry K."/>
            <person name="Miller A.N."/>
            <person name="Grigoriev I.V."/>
            <person name="Debuchy R."/>
            <person name="Gladieux P."/>
            <person name="Thoren M.H."/>
            <person name="Johannesson H."/>
        </authorList>
    </citation>
    <scope>NUCLEOTIDE SEQUENCE</scope>
    <source>
        <strain evidence="2">CBS 123565</strain>
    </source>
</reference>
<evidence type="ECO:0000313" key="3">
    <source>
        <dbReference type="Proteomes" id="UP001304895"/>
    </source>
</evidence>
<comment type="caution">
    <text evidence="2">The sequence shown here is derived from an EMBL/GenBank/DDBJ whole genome shotgun (WGS) entry which is preliminary data.</text>
</comment>
<reference evidence="2" key="1">
    <citation type="journal article" date="2023" name="Mol. Phylogenet. Evol.">
        <title>Genome-scale phylogeny and comparative genomics of the fungal order Sordariales.</title>
        <authorList>
            <person name="Hensen N."/>
            <person name="Bonometti L."/>
            <person name="Westerberg I."/>
            <person name="Brannstrom I.O."/>
            <person name="Guillou S."/>
            <person name="Cros-Aarteil S."/>
            <person name="Calhoun S."/>
            <person name="Haridas S."/>
            <person name="Kuo A."/>
            <person name="Mondo S."/>
            <person name="Pangilinan J."/>
            <person name="Riley R."/>
            <person name="LaButti K."/>
            <person name="Andreopoulos B."/>
            <person name="Lipzen A."/>
            <person name="Chen C."/>
            <person name="Yan M."/>
            <person name="Daum C."/>
            <person name="Ng V."/>
            <person name="Clum A."/>
            <person name="Steindorff A."/>
            <person name="Ohm R.A."/>
            <person name="Martin F."/>
            <person name="Silar P."/>
            <person name="Natvig D.O."/>
            <person name="Lalanne C."/>
            <person name="Gautier V."/>
            <person name="Ament-Velasquez S.L."/>
            <person name="Kruys A."/>
            <person name="Hutchinson M.I."/>
            <person name="Powell A.J."/>
            <person name="Barry K."/>
            <person name="Miller A.N."/>
            <person name="Grigoriev I.V."/>
            <person name="Debuchy R."/>
            <person name="Gladieux P."/>
            <person name="Hiltunen Thoren M."/>
            <person name="Johannesson H."/>
        </authorList>
    </citation>
    <scope>NUCLEOTIDE SEQUENCE</scope>
    <source>
        <strain evidence="2">CBS 123565</strain>
    </source>
</reference>
<feature type="region of interest" description="Disordered" evidence="1">
    <location>
        <begin position="46"/>
        <end position="126"/>
    </location>
</feature>
<protein>
    <submittedName>
        <fullName evidence="2">Uncharacterized protein</fullName>
    </submittedName>
</protein>
<sequence length="186" mass="20516">MFLPRLAPSPLGQGTKYMLQGRLIIPVRVGLERVAGAQIVQRPSFANRSFSTRKPRKPRNQASRFRKSSASTANTPAEAPAATTTGIAPEILEPASNSNTNAAEPASEPSAPPRNPNHWPFEWPEPVDTSTKHYKRTERKVLGIMVGLPFLIVTSYELYQRLVLGKIPIVPPEFDLDRKPDPAPKS</sequence>
<dbReference type="EMBL" id="MU853434">
    <property type="protein sequence ID" value="KAK4130606.1"/>
    <property type="molecule type" value="Genomic_DNA"/>
</dbReference>
<feature type="compositionally biased region" description="Low complexity" evidence="1">
    <location>
        <begin position="68"/>
        <end position="89"/>
    </location>
</feature>
<organism evidence="2 3">
    <name type="scientific">Trichocladium antarcticum</name>
    <dbReference type="NCBI Taxonomy" id="1450529"/>
    <lineage>
        <taxon>Eukaryota</taxon>
        <taxon>Fungi</taxon>
        <taxon>Dikarya</taxon>
        <taxon>Ascomycota</taxon>
        <taxon>Pezizomycotina</taxon>
        <taxon>Sordariomycetes</taxon>
        <taxon>Sordariomycetidae</taxon>
        <taxon>Sordariales</taxon>
        <taxon>Chaetomiaceae</taxon>
        <taxon>Trichocladium</taxon>
    </lineage>
</organism>
<evidence type="ECO:0000313" key="2">
    <source>
        <dbReference type="EMBL" id="KAK4130606.1"/>
    </source>
</evidence>
<feature type="compositionally biased region" description="Basic residues" evidence="1">
    <location>
        <begin position="51"/>
        <end position="67"/>
    </location>
</feature>
<proteinExistence type="predicted"/>
<gene>
    <name evidence="2" type="ORF">BT67DRAFT_436922</name>
</gene>
<accession>A0AAN6UFD1</accession>
<dbReference type="Proteomes" id="UP001304895">
    <property type="component" value="Unassembled WGS sequence"/>
</dbReference>
<keyword evidence="3" id="KW-1185">Reference proteome</keyword>
<dbReference type="AlphaFoldDB" id="A0AAN6UFD1"/>
<evidence type="ECO:0000256" key="1">
    <source>
        <dbReference type="SAM" id="MobiDB-lite"/>
    </source>
</evidence>
<name>A0AAN6UFD1_9PEZI</name>